<name>A0ABS9M966_9FIRM</name>
<feature type="domain" description="Recombinase" evidence="3">
    <location>
        <begin position="175"/>
        <end position="300"/>
    </location>
</feature>
<dbReference type="Pfam" id="PF13408">
    <property type="entry name" value="Zn_ribbon_recom"/>
    <property type="match status" value="1"/>
</dbReference>
<dbReference type="PANTHER" id="PTHR30461:SF23">
    <property type="entry name" value="DNA RECOMBINASE-RELATED"/>
    <property type="match status" value="1"/>
</dbReference>
<dbReference type="PANTHER" id="PTHR30461">
    <property type="entry name" value="DNA-INVERTASE FROM LAMBDOID PROPHAGE"/>
    <property type="match status" value="1"/>
</dbReference>
<keyword evidence="1" id="KW-0175">Coiled coil</keyword>
<dbReference type="CDD" id="cd00338">
    <property type="entry name" value="Ser_Recombinase"/>
    <property type="match status" value="1"/>
</dbReference>
<dbReference type="PROSITE" id="PS51736">
    <property type="entry name" value="RECOMBINASES_3"/>
    <property type="match status" value="1"/>
</dbReference>
<dbReference type="RefSeq" id="WP_238074070.1">
    <property type="nucleotide sequence ID" value="NZ_JAKNJB010000014.1"/>
</dbReference>
<dbReference type="Pfam" id="PF07508">
    <property type="entry name" value="Recombinase"/>
    <property type="match status" value="1"/>
</dbReference>
<dbReference type="Gene3D" id="3.40.50.1390">
    <property type="entry name" value="Resolvase, N-terminal catalytic domain"/>
    <property type="match status" value="1"/>
</dbReference>
<protein>
    <submittedName>
        <fullName evidence="4">Recombinase family protein</fullName>
    </submittedName>
</protein>
<dbReference type="InterPro" id="IPR011109">
    <property type="entry name" value="DNA_bind_recombinase_dom"/>
</dbReference>
<gene>
    <name evidence="4" type="ORF">L0P79_09535</name>
</gene>
<dbReference type="InterPro" id="IPR025827">
    <property type="entry name" value="Zn_ribbon_recom_dom"/>
</dbReference>
<evidence type="ECO:0000259" key="3">
    <source>
        <dbReference type="PROSITE" id="PS51737"/>
    </source>
</evidence>
<organism evidence="4 5">
    <name type="scientific">Intestinimonas massiliensis</name>
    <name type="common">ex Afouda et al. 2020</name>
    <dbReference type="NCBI Taxonomy" id="1673721"/>
    <lineage>
        <taxon>Bacteria</taxon>
        <taxon>Bacillati</taxon>
        <taxon>Bacillota</taxon>
        <taxon>Clostridia</taxon>
        <taxon>Eubacteriales</taxon>
        <taxon>Intestinimonas</taxon>
    </lineage>
</organism>
<dbReference type="SUPFAM" id="SSF53041">
    <property type="entry name" value="Resolvase-like"/>
    <property type="match status" value="1"/>
</dbReference>
<comment type="caution">
    <text evidence="4">The sequence shown here is derived from an EMBL/GenBank/DDBJ whole genome shotgun (WGS) entry which is preliminary data.</text>
</comment>
<dbReference type="Pfam" id="PF00239">
    <property type="entry name" value="Resolvase"/>
    <property type="match status" value="1"/>
</dbReference>
<dbReference type="InterPro" id="IPR038109">
    <property type="entry name" value="DNA_bind_recomb_sf"/>
</dbReference>
<accession>A0ABS9M966</accession>
<dbReference type="InterPro" id="IPR006119">
    <property type="entry name" value="Resolv_N"/>
</dbReference>
<dbReference type="Proteomes" id="UP001200313">
    <property type="component" value="Unassembled WGS sequence"/>
</dbReference>
<proteinExistence type="predicted"/>
<evidence type="ECO:0000313" key="5">
    <source>
        <dbReference type="Proteomes" id="UP001200313"/>
    </source>
</evidence>
<feature type="domain" description="Resolvase/invertase-type recombinase catalytic" evidence="2">
    <location>
        <begin position="19"/>
        <end position="167"/>
    </location>
</feature>
<sequence>MPQVKLISPITRQEIRKVRVAAYCRVSSNSADQQNSYTNQIRVYTSLIQRKKEWELVEIFADEGLSGMNAQNRTEFQRMIKMCEQHQIDLIVTKSVSRFARNAKESLEYVRKLKLLGVGVQFEKEGIYTLALGDEMLLNTFSAIAQEESKAISQNQRLSIVKRMQSGEYVDSNAPYGFRLVDKALVVYEPEAAIVRMMFENYLSGQSTSEIARDLNSRGIKTKTGKSTWRSTKVAYILGNERYCGDCKYQKTYRDTTVPFKQFRNRGQEDMFYASMTHAPLIDRDTFDRVQLLLKKRQDVFGKSTTQNVYPLTSRIQCSECGSYFRRRQISGTVKWGCSKHIQDRTQCNSNYYSEERIYDAFIAMVNKLRFSEYDILGQTLLRLESAELKRKQKNTAAREISRNIADLNAKLVMVEQLHAKGYLKDEVHKAQVREINDQLRQLKRERQCEFSSGITHMIEELTLLKKLLEELEEPLDRFDEKLFTEIVQAISISRRDEMTVTLIGGLRFTEML</sequence>
<dbReference type="SMART" id="SM00857">
    <property type="entry name" value="Resolvase"/>
    <property type="match status" value="1"/>
</dbReference>
<reference evidence="4 5" key="1">
    <citation type="submission" date="2022-01" db="EMBL/GenBank/DDBJ databases">
        <title>Collection of gut derived symbiotic bacterial strains cultured from healthy donors.</title>
        <authorList>
            <person name="Lin H."/>
            <person name="Kohout C."/>
            <person name="Waligurski E."/>
            <person name="Pamer E.G."/>
        </authorList>
    </citation>
    <scope>NUCLEOTIDE SEQUENCE [LARGE SCALE GENOMIC DNA]</scope>
    <source>
        <strain evidence="4 5">DFI.3.7</strain>
    </source>
</reference>
<keyword evidence="5" id="KW-1185">Reference proteome</keyword>
<dbReference type="InterPro" id="IPR050639">
    <property type="entry name" value="SSR_resolvase"/>
</dbReference>
<dbReference type="EMBL" id="JAKNJB010000014">
    <property type="protein sequence ID" value="MCG4527318.1"/>
    <property type="molecule type" value="Genomic_DNA"/>
</dbReference>
<evidence type="ECO:0000313" key="4">
    <source>
        <dbReference type="EMBL" id="MCG4527318.1"/>
    </source>
</evidence>
<evidence type="ECO:0000256" key="1">
    <source>
        <dbReference type="SAM" id="Coils"/>
    </source>
</evidence>
<dbReference type="Gene3D" id="3.90.1750.20">
    <property type="entry name" value="Putative Large Serine Recombinase, Chain B, Domain 2"/>
    <property type="match status" value="1"/>
</dbReference>
<evidence type="ECO:0000259" key="2">
    <source>
        <dbReference type="PROSITE" id="PS51736"/>
    </source>
</evidence>
<dbReference type="PROSITE" id="PS51737">
    <property type="entry name" value="RECOMBINASE_DNA_BIND"/>
    <property type="match status" value="1"/>
</dbReference>
<feature type="coiled-coil region" evidence="1">
    <location>
        <begin position="384"/>
        <end position="446"/>
    </location>
</feature>
<dbReference type="InterPro" id="IPR036162">
    <property type="entry name" value="Resolvase-like_N_sf"/>
</dbReference>